<accession>A0ABW8J0U6</accession>
<reference evidence="2 5" key="1">
    <citation type="submission" date="2020-10" db="EMBL/GenBank/DDBJ databases">
        <title>Phylogeny of dyella-like bacteria.</title>
        <authorList>
            <person name="Fu J."/>
        </authorList>
    </citation>
    <scope>NUCLEOTIDE SEQUENCE [LARGE SCALE GENOMIC DNA]</scope>
    <source>
        <strain evidence="2 5">KACC 19113</strain>
    </source>
</reference>
<evidence type="ECO:0000313" key="2">
    <source>
        <dbReference type="EMBL" id="MFK2875829.1"/>
    </source>
</evidence>
<keyword evidence="5" id="KW-1185">Reference proteome</keyword>
<name>A0ABW8J0U6_9GAMM</name>
<dbReference type="EMBL" id="JADIKK010000008">
    <property type="protein sequence ID" value="MFK2879848.1"/>
    <property type="molecule type" value="Genomic_DNA"/>
</dbReference>
<gene>
    <name evidence="2" type="ORF">ISP25_01920</name>
    <name evidence="3" type="ORF">ISP25_04280</name>
    <name evidence="4" type="ORF">ISP25_22540</name>
</gene>
<keyword evidence="1" id="KW-0812">Transmembrane</keyword>
<sequence length="147" mass="16511">MTVAVTVSAGFGQGALAVLGLFPLLAIVWYSAFIMESDLVIDDTGISKVFKGKTLQSLDWENIKSFKNLTIVAPGGKVSRFFHVHPIKKSKIHILSGGRVVFSSRMYNFEEFVKLINGYIKFYRIRVDVVNNGECISRNEIFVYNLI</sequence>
<keyword evidence="1" id="KW-0472">Membrane</keyword>
<feature type="transmembrane region" description="Helical" evidence="1">
    <location>
        <begin position="12"/>
        <end position="32"/>
    </location>
</feature>
<organism evidence="2 5">
    <name type="scientific">Rhodanobacter hydrolyticus</name>
    <dbReference type="NCBI Taxonomy" id="2250595"/>
    <lineage>
        <taxon>Bacteria</taxon>
        <taxon>Pseudomonadati</taxon>
        <taxon>Pseudomonadota</taxon>
        <taxon>Gammaproteobacteria</taxon>
        <taxon>Lysobacterales</taxon>
        <taxon>Rhodanobacteraceae</taxon>
        <taxon>Rhodanobacter</taxon>
    </lineage>
</organism>
<dbReference type="EMBL" id="JADIKK010000008">
    <property type="protein sequence ID" value="MFK2876283.1"/>
    <property type="molecule type" value="Genomic_DNA"/>
</dbReference>
<proteinExistence type="predicted"/>
<evidence type="ECO:0000313" key="5">
    <source>
        <dbReference type="Proteomes" id="UP001620339"/>
    </source>
</evidence>
<keyword evidence="1" id="KW-1133">Transmembrane helix</keyword>
<protein>
    <submittedName>
        <fullName evidence="2">Uncharacterized protein</fullName>
    </submittedName>
</protein>
<dbReference type="RefSeq" id="WP_404611931.1">
    <property type="nucleotide sequence ID" value="NZ_JADIKK010000007.1"/>
</dbReference>
<evidence type="ECO:0000313" key="3">
    <source>
        <dbReference type="EMBL" id="MFK2876283.1"/>
    </source>
</evidence>
<evidence type="ECO:0000313" key="4">
    <source>
        <dbReference type="EMBL" id="MFK2879848.1"/>
    </source>
</evidence>
<evidence type="ECO:0000256" key="1">
    <source>
        <dbReference type="SAM" id="Phobius"/>
    </source>
</evidence>
<comment type="caution">
    <text evidence="2">The sequence shown here is derived from an EMBL/GenBank/DDBJ whole genome shotgun (WGS) entry which is preliminary data.</text>
</comment>
<dbReference type="EMBL" id="JADIKK010000007">
    <property type="protein sequence ID" value="MFK2875829.1"/>
    <property type="molecule type" value="Genomic_DNA"/>
</dbReference>
<dbReference type="Proteomes" id="UP001620339">
    <property type="component" value="Unassembled WGS sequence"/>
</dbReference>